<dbReference type="EMBL" id="LWMT01000004">
    <property type="protein sequence ID" value="KZX17633.1"/>
    <property type="molecule type" value="Genomic_DNA"/>
</dbReference>
<keyword evidence="1" id="KW-0812">Transmembrane</keyword>
<dbReference type="Proteomes" id="UP000077066">
    <property type="component" value="Unassembled WGS sequence"/>
</dbReference>
<name>A0A166FFU7_9EURY</name>
<comment type="caution">
    <text evidence="2">The sequence shown here is derived from an EMBL/GenBank/DDBJ whole genome shotgun (WGS) entry which is preliminary data.</text>
</comment>
<evidence type="ECO:0000256" key="1">
    <source>
        <dbReference type="SAM" id="Phobius"/>
    </source>
</evidence>
<dbReference type="RefSeq" id="WP_066970154.1">
    <property type="nucleotide sequence ID" value="NZ_LWMT01000004.1"/>
</dbReference>
<dbReference type="STRING" id="55758.MBFIL_00200"/>
<organism evidence="2 3">
    <name type="scientific">Methanobrevibacter filiformis</name>
    <dbReference type="NCBI Taxonomy" id="55758"/>
    <lineage>
        <taxon>Archaea</taxon>
        <taxon>Methanobacteriati</taxon>
        <taxon>Methanobacteriota</taxon>
        <taxon>Methanomada group</taxon>
        <taxon>Methanobacteria</taxon>
        <taxon>Methanobacteriales</taxon>
        <taxon>Methanobacteriaceae</taxon>
        <taxon>Methanobrevibacter</taxon>
    </lineage>
</organism>
<keyword evidence="1" id="KW-1133">Transmembrane helix</keyword>
<feature type="transmembrane region" description="Helical" evidence="1">
    <location>
        <begin position="23"/>
        <end position="50"/>
    </location>
</feature>
<dbReference type="PATRIC" id="fig|55758.3.peg.24"/>
<evidence type="ECO:0000313" key="2">
    <source>
        <dbReference type="EMBL" id="KZX17633.1"/>
    </source>
</evidence>
<gene>
    <name evidence="2" type="ORF">MBFIL_00200</name>
</gene>
<keyword evidence="1" id="KW-0472">Membrane</keyword>
<feature type="transmembrane region" description="Helical" evidence="1">
    <location>
        <begin position="62"/>
        <end position="83"/>
    </location>
</feature>
<sequence length="125" mass="14190">MKELNTPEFPKELYKSIGYEKTLWLCGFVKTMLTSILTTVAGALIINGIIEHPFMIQKQEQSILLGTLLILIAIFIVIAIDLYKKQSKIKELAIINQTIEDRATEIATELVLKKLEAIEKEKLDD</sequence>
<dbReference type="AlphaFoldDB" id="A0A166FFU7"/>
<keyword evidence="3" id="KW-1185">Reference proteome</keyword>
<reference evidence="2 3" key="1">
    <citation type="submission" date="2016-04" db="EMBL/GenBank/DDBJ databases">
        <title>Genome sequence of Methanobrevibacter filiformis DSM 11501.</title>
        <authorList>
            <person name="Poehlein A."/>
            <person name="Seedorf H."/>
            <person name="Daniel R."/>
        </authorList>
    </citation>
    <scope>NUCLEOTIDE SEQUENCE [LARGE SCALE GENOMIC DNA]</scope>
    <source>
        <strain evidence="2 3">DSM 11501</strain>
    </source>
</reference>
<accession>A0A166FFU7</accession>
<protein>
    <submittedName>
        <fullName evidence="2">Uncharacterized protein</fullName>
    </submittedName>
</protein>
<proteinExistence type="predicted"/>
<evidence type="ECO:0000313" key="3">
    <source>
        <dbReference type="Proteomes" id="UP000077066"/>
    </source>
</evidence>